<dbReference type="InterPro" id="IPR003594">
    <property type="entry name" value="HATPase_dom"/>
</dbReference>
<dbReference type="OrthoDB" id="3217947at2"/>
<dbReference type="PANTHER" id="PTHR24421:SF10">
    <property type="entry name" value="NITRATE_NITRITE SENSOR PROTEIN NARQ"/>
    <property type="match status" value="1"/>
</dbReference>
<feature type="transmembrane region" description="Helical" evidence="9">
    <location>
        <begin position="188"/>
        <end position="207"/>
    </location>
</feature>
<evidence type="ECO:0000313" key="11">
    <source>
        <dbReference type="EMBL" id="KAB2340164.1"/>
    </source>
</evidence>
<evidence type="ECO:0000256" key="5">
    <source>
        <dbReference type="ARBA" id="ARBA00022741"/>
    </source>
</evidence>
<sequence length="762" mass="81064">MRAGTRGARQARTPDRPGRRLRTLNRAARQVRTLERAPERVARQVRILERVARRAAHLLWLGTVVLASANFLFAVLNGTDAAGFGMAYPIGISVMSVAFSAVGAVVSLRLPANPIGWLLSCIGVAIVVTGLSQSYAVYTTFTRPGALPGAEVASWAGTWVWIFAVFPSGTLLPLLFPDGRLRSRLWRAVAWLAAADLAAAAVCYAIVSTDRHPRTFRPMIDGLGDVLLITVPGGAFGLLAVLAAASSVARYRRAHGDERQQLKWFGASIALGATSVTVQLVRLVAQPDPWLNALLVLGSCTPIAIGFAISKHRLYDIDAVLRRTIVYATLAAFITAVYVAVVAGIGSAIGTRADGGPLLPLLATAIAALGFGGVRTRAKHLADRLVHGVKATPYETLSHLSERLASAASIDEFLPSLTRALADATGASRAEVWVKVGDHLHLAAAHPPVSAAHPAEPLILDKPGSLPPFEWADATAAVRDRGELLGAITLAKPPGDPLTERDAALTADLAAHATIAFRDVARTAELRESRKRLVTAQDSERRRLERDLHDGAQQHLLAIATKVSLASHLLDDGTPPETRALLDELGHDIGTALETLRDLARGIFPAVLADQGLVRALQAHAGRLPVPAELTVTPGLVAQRFAPEVEMAVYFCCLEALQNATKHAGTHAPRLKLTCDDGTLEFSVSDDGPGFDTRRATPGTGLRNMRDRLEAIDGRLEIRSAPEAGTTVWGRVPTAAHASHVSLNDECAEPTALRSSDGPTDR</sequence>
<dbReference type="GO" id="GO:0046983">
    <property type="term" value="F:protein dimerization activity"/>
    <property type="evidence" value="ECO:0007669"/>
    <property type="project" value="InterPro"/>
</dbReference>
<evidence type="ECO:0000256" key="2">
    <source>
        <dbReference type="ARBA" id="ARBA00012438"/>
    </source>
</evidence>
<comment type="catalytic activity">
    <reaction evidence="1">
        <text>ATP + protein L-histidine = ADP + protein N-phospho-L-histidine.</text>
        <dbReference type="EC" id="2.7.13.3"/>
    </reaction>
</comment>
<feature type="transmembrane region" description="Helical" evidence="9">
    <location>
        <begin position="262"/>
        <end position="284"/>
    </location>
</feature>
<evidence type="ECO:0000256" key="9">
    <source>
        <dbReference type="SAM" id="Phobius"/>
    </source>
</evidence>
<proteinExistence type="predicted"/>
<keyword evidence="5" id="KW-0547">Nucleotide-binding</keyword>
<gene>
    <name evidence="11" type="ORF">F8566_45705</name>
</gene>
<evidence type="ECO:0000256" key="3">
    <source>
        <dbReference type="ARBA" id="ARBA00022553"/>
    </source>
</evidence>
<reference evidence="11 12" key="1">
    <citation type="submission" date="2019-09" db="EMBL/GenBank/DDBJ databases">
        <title>Actinomadura physcomitrii sp. nov., a novel actinomycete isolated from moss [Physcomitrium sphaericum (Ludw) Fuernr].</title>
        <authorList>
            <person name="Zhuang X."/>
            <person name="Liu C."/>
        </authorList>
    </citation>
    <scope>NUCLEOTIDE SEQUENCE [LARGE SCALE GENOMIC DNA]</scope>
    <source>
        <strain evidence="11 12">HMC1</strain>
    </source>
</reference>
<feature type="transmembrane region" description="Helical" evidence="9">
    <location>
        <begin position="325"/>
        <end position="349"/>
    </location>
</feature>
<accession>A0A6H9Y6V7</accession>
<feature type="domain" description="Histidine kinase/HSP90-like ATPase" evidence="10">
    <location>
        <begin position="644"/>
        <end position="736"/>
    </location>
</feature>
<evidence type="ECO:0000256" key="1">
    <source>
        <dbReference type="ARBA" id="ARBA00000085"/>
    </source>
</evidence>
<dbReference type="InterPro" id="IPR036890">
    <property type="entry name" value="HATPase_C_sf"/>
</dbReference>
<keyword evidence="8" id="KW-0902">Two-component regulatory system</keyword>
<dbReference type="Pfam" id="PF02518">
    <property type="entry name" value="HATPase_c"/>
    <property type="match status" value="1"/>
</dbReference>
<dbReference type="PANTHER" id="PTHR24421">
    <property type="entry name" value="NITRATE/NITRITE SENSOR PROTEIN NARX-RELATED"/>
    <property type="match status" value="1"/>
</dbReference>
<dbReference type="GO" id="GO:0005524">
    <property type="term" value="F:ATP binding"/>
    <property type="evidence" value="ECO:0007669"/>
    <property type="project" value="UniProtKB-KW"/>
</dbReference>
<feature type="transmembrane region" description="Helical" evidence="9">
    <location>
        <begin position="88"/>
        <end position="108"/>
    </location>
</feature>
<keyword evidence="6" id="KW-0418">Kinase</keyword>
<dbReference type="SUPFAM" id="SSF55781">
    <property type="entry name" value="GAF domain-like"/>
    <property type="match status" value="1"/>
</dbReference>
<keyword evidence="3" id="KW-0597">Phosphoprotein</keyword>
<comment type="caution">
    <text evidence="11">The sequence shown here is derived from an EMBL/GenBank/DDBJ whole genome shotgun (WGS) entry which is preliminary data.</text>
</comment>
<feature type="transmembrane region" description="Helical" evidence="9">
    <location>
        <begin position="290"/>
        <end position="309"/>
    </location>
</feature>
<evidence type="ECO:0000256" key="8">
    <source>
        <dbReference type="ARBA" id="ARBA00023012"/>
    </source>
</evidence>
<dbReference type="Gene3D" id="3.30.565.10">
    <property type="entry name" value="Histidine kinase-like ATPase, C-terminal domain"/>
    <property type="match status" value="1"/>
</dbReference>
<dbReference type="Proteomes" id="UP000468735">
    <property type="component" value="Unassembled WGS sequence"/>
</dbReference>
<feature type="transmembrane region" description="Helical" evidence="9">
    <location>
        <begin position="227"/>
        <end position="250"/>
    </location>
</feature>
<dbReference type="InterPro" id="IPR050482">
    <property type="entry name" value="Sensor_HK_TwoCompSys"/>
</dbReference>
<dbReference type="EMBL" id="WBMT01000031">
    <property type="protein sequence ID" value="KAB2340164.1"/>
    <property type="molecule type" value="Genomic_DNA"/>
</dbReference>
<evidence type="ECO:0000256" key="7">
    <source>
        <dbReference type="ARBA" id="ARBA00022840"/>
    </source>
</evidence>
<dbReference type="GO" id="GO:0016020">
    <property type="term" value="C:membrane"/>
    <property type="evidence" value="ECO:0007669"/>
    <property type="project" value="InterPro"/>
</dbReference>
<keyword evidence="4" id="KW-0808">Transferase</keyword>
<evidence type="ECO:0000256" key="4">
    <source>
        <dbReference type="ARBA" id="ARBA00022679"/>
    </source>
</evidence>
<dbReference type="GO" id="GO:0000155">
    <property type="term" value="F:phosphorelay sensor kinase activity"/>
    <property type="evidence" value="ECO:0007669"/>
    <property type="project" value="InterPro"/>
</dbReference>
<evidence type="ECO:0000256" key="6">
    <source>
        <dbReference type="ARBA" id="ARBA00022777"/>
    </source>
</evidence>
<dbReference type="Pfam" id="PF07730">
    <property type="entry name" value="HisKA_3"/>
    <property type="match status" value="1"/>
</dbReference>
<dbReference type="Gene3D" id="1.20.5.1930">
    <property type="match status" value="1"/>
</dbReference>
<feature type="transmembrane region" description="Helical" evidence="9">
    <location>
        <begin position="58"/>
        <end position="76"/>
    </location>
</feature>
<keyword evidence="9" id="KW-0472">Membrane</keyword>
<dbReference type="SMART" id="SM00387">
    <property type="entry name" value="HATPase_c"/>
    <property type="match status" value="1"/>
</dbReference>
<organism evidence="11 12">
    <name type="scientific">Actinomadura rudentiformis</name>
    <dbReference type="NCBI Taxonomy" id="359158"/>
    <lineage>
        <taxon>Bacteria</taxon>
        <taxon>Bacillati</taxon>
        <taxon>Actinomycetota</taxon>
        <taxon>Actinomycetes</taxon>
        <taxon>Streptosporangiales</taxon>
        <taxon>Thermomonosporaceae</taxon>
        <taxon>Actinomadura</taxon>
    </lineage>
</organism>
<dbReference type="EC" id="2.7.13.3" evidence="2"/>
<feature type="transmembrane region" description="Helical" evidence="9">
    <location>
        <begin position="355"/>
        <end position="374"/>
    </location>
</feature>
<dbReference type="CDD" id="cd16917">
    <property type="entry name" value="HATPase_UhpB-NarQ-NarX-like"/>
    <property type="match status" value="1"/>
</dbReference>
<keyword evidence="12" id="KW-1185">Reference proteome</keyword>
<dbReference type="Gene3D" id="3.30.450.40">
    <property type="match status" value="1"/>
</dbReference>
<evidence type="ECO:0000259" key="10">
    <source>
        <dbReference type="SMART" id="SM00387"/>
    </source>
</evidence>
<dbReference type="InterPro" id="IPR011712">
    <property type="entry name" value="Sig_transdc_His_kin_sub3_dim/P"/>
</dbReference>
<dbReference type="SUPFAM" id="SSF55874">
    <property type="entry name" value="ATPase domain of HSP90 chaperone/DNA topoisomerase II/histidine kinase"/>
    <property type="match status" value="1"/>
</dbReference>
<protein>
    <recommendedName>
        <fullName evidence="2">histidine kinase</fullName>
        <ecNumber evidence="2">2.7.13.3</ecNumber>
    </recommendedName>
</protein>
<dbReference type="AlphaFoldDB" id="A0A6H9Y6V7"/>
<evidence type="ECO:0000313" key="12">
    <source>
        <dbReference type="Proteomes" id="UP000468735"/>
    </source>
</evidence>
<keyword evidence="7" id="KW-0067">ATP-binding</keyword>
<feature type="transmembrane region" description="Helical" evidence="9">
    <location>
        <begin position="115"/>
        <end position="138"/>
    </location>
</feature>
<dbReference type="InterPro" id="IPR029016">
    <property type="entry name" value="GAF-like_dom_sf"/>
</dbReference>
<name>A0A6H9Y6V7_9ACTN</name>
<keyword evidence="9" id="KW-1133">Transmembrane helix</keyword>
<feature type="transmembrane region" description="Helical" evidence="9">
    <location>
        <begin position="158"/>
        <end position="176"/>
    </location>
</feature>
<keyword evidence="9" id="KW-0812">Transmembrane</keyword>
<dbReference type="RefSeq" id="WP_151570015.1">
    <property type="nucleotide sequence ID" value="NZ_WBMT01000031.1"/>
</dbReference>